<keyword evidence="2" id="KW-1185">Reference proteome</keyword>
<dbReference type="EMBL" id="CAKMRJ010005745">
    <property type="protein sequence ID" value="CAH1452107.1"/>
    <property type="molecule type" value="Genomic_DNA"/>
</dbReference>
<comment type="caution">
    <text evidence="1">The sequence shown here is derived from an EMBL/GenBank/DDBJ whole genome shotgun (WGS) entry which is preliminary data.</text>
</comment>
<gene>
    <name evidence="1" type="ORF">LVIROSA_LOCUS37428</name>
</gene>
<sequence>MFPFPQTFTSFSDDHCNILTREPILPTIISQHILPKTRGELKEVVRSVNRLPDDKEERVRWFSTRG</sequence>
<accession>A0AAU9PNW5</accession>
<dbReference type="AlphaFoldDB" id="A0AAU9PNW5"/>
<dbReference type="Proteomes" id="UP001157418">
    <property type="component" value="Unassembled WGS sequence"/>
</dbReference>
<evidence type="ECO:0000313" key="1">
    <source>
        <dbReference type="EMBL" id="CAH1452107.1"/>
    </source>
</evidence>
<protein>
    <submittedName>
        <fullName evidence="1">Uncharacterized protein</fullName>
    </submittedName>
</protein>
<proteinExistence type="predicted"/>
<organism evidence="1 2">
    <name type="scientific">Lactuca virosa</name>
    <dbReference type="NCBI Taxonomy" id="75947"/>
    <lineage>
        <taxon>Eukaryota</taxon>
        <taxon>Viridiplantae</taxon>
        <taxon>Streptophyta</taxon>
        <taxon>Embryophyta</taxon>
        <taxon>Tracheophyta</taxon>
        <taxon>Spermatophyta</taxon>
        <taxon>Magnoliopsida</taxon>
        <taxon>eudicotyledons</taxon>
        <taxon>Gunneridae</taxon>
        <taxon>Pentapetalae</taxon>
        <taxon>asterids</taxon>
        <taxon>campanulids</taxon>
        <taxon>Asterales</taxon>
        <taxon>Asteraceae</taxon>
        <taxon>Cichorioideae</taxon>
        <taxon>Cichorieae</taxon>
        <taxon>Lactucinae</taxon>
        <taxon>Lactuca</taxon>
    </lineage>
</organism>
<name>A0AAU9PNW5_9ASTR</name>
<evidence type="ECO:0000313" key="2">
    <source>
        <dbReference type="Proteomes" id="UP001157418"/>
    </source>
</evidence>
<reference evidence="1 2" key="1">
    <citation type="submission" date="2022-01" db="EMBL/GenBank/DDBJ databases">
        <authorList>
            <person name="Xiong W."/>
            <person name="Schranz E."/>
        </authorList>
    </citation>
    <scope>NUCLEOTIDE SEQUENCE [LARGE SCALE GENOMIC DNA]</scope>
</reference>